<protein>
    <submittedName>
        <fullName evidence="1">Acyl-CoA thioesterase</fullName>
    </submittedName>
</protein>
<dbReference type="Proteomes" id="UP000389128">
    <property type="component" value="Unassembled WGS sequence"/>
</dbReference>
<comment type="caution">
    <text evidence="1">The sequence shown here is derived from an EMBL/GenBank/DDBJ whole genome shotgun (WGS) entry which is preliminary data.</text>
</comment>
<keyword evidence="2" id="KW-1185">Reference proteome</keyword>
<organism evidence="1 2">
    <name type="scientific">Zoogloea oleivorans</name>
    <dbReference type="NCBI Taxonomy" id="1552750"/>
    <lineage>
        <taxon>Bacteria</taxon>
        <taxon>Pseudomonadati</taxon>
        <taxon>Pseudomonadota</taxon>
        <taxon>Betaproteobacteria</taxon>
        <taxon>Rhodocyclales</taxon>
        <taxon>Zoogloeaceae</taxon>
        <taxon>Zoogloea</taxon>
    </lineage>
</organism>
<dbReference type="CDD" id="cd00586">
    <property type="entry name" value="4HBT"/>
    <property type="match status" value="1"/>
</dbReference>
<dbReference type="Pfam" id="PF13279">
    <property type="entry name" value="4HBT_2"/>
    <property type="match status" value="1"/>
</dbReference>
<evidence type="ECO:0000313" key="2">
    <source>
        <dbReference type="Proteomes" id="UP000389128"/>
    </source>
</evidence>
<dbReference type="OrthoDB" id="21822at2"/>
<proteinExistence type="predicted"/>
<accession>A0A6C2CZW3</accession>
<dbReference type="InterPro" id="IPR029069">
    <property type="entry name" value="HotDog_dom_sf"/>
</dbReference>
<dbReference type="PANTHER" id="PTHR31793:SF24">
    <property type="entry name" value="LONG-CHAIN ACYL-COA THIOESTERASE FADM"/>
    <property type="match status" value="1"/>
</dbReference>
<dbReference type="SUPFAM" id="SSF54637">
    <property type="entry name" value="Thioesterase/thiol ester dehydrase-isomerase"/>
    <property type="match status" value="1"/>
</dbReference>
<dbReference type="PANTHER" id="PTHR31793">
    <property type="entry name" value="4-HYDROXYBENZOYL-COA THIOESTERASE FAMILY MEMBER"/>
    <property type="match status" value="1"/>
</dbReference>
<sequence>MIYERDKLIRFAHCDPAGIVFYPRYAELCNEVVEDWFREALGVDFPELHETRRLGIPAVKLEVEFIAPSRYGDVLTFRLSIAKLGSTSLHLAIEAVNGGKTRVRINLKVVLANLDTLRPTPFDDEWRERLAPYVSGSD</sequence>
<name>A0A6C2CZW3_9RHOO</name>
<dbReference type="AlphaFoldDB" id="A0A6C2CZW3"/>
<dbReference type="RefSeq" id="WP_148578952.1">
    <property type="nucleotide sequence ID" value="NZ_SDKK01000008.1"/>
</dbReference>
<gene>
    <name evidence="1" type="ORF">ETQ85_10270</name>
</gene>
<dbReference type="EMBL" id="SDKK01000008">
    <property type="protein sequence ID" value="TYC58892.1"/>
    <property type="molecule type" value="Genomic_DNA"/>
</dbReference>
<reference evidence="1 2" key="1">
    <citation type="submission" date="2019-01" db="EMBL/GenBank/DDBJ databases">
        <title>Zoogloea oleivorans genome sequencing and assembly.</title>
        <authorList>
            <person name="Tancsics A."/>
            <person name="Farkas M."/>
            <person name="Kriszt B."/>
            <person name="Maroti G."/>
            <person name="Horvath B."/>
        </authorList>
    </citation>
    <scope>NUCLEOTIDE SEQUENCE [LARGE SCALE GENOMIC DNA]</scope>
    <source>
        <strain evidence="1 2">Buc</strain>
    </source>
</reference>
<dbReference type="Gene3D" id="3.10.129.10">
    <property type="entry name" value="Hotdog Thioesterase"/>
    <property type="match status" value="1"/>
</dbReference>
<dbReference type="InterPro" id="IPR050563">
    <property type="entry name" value="4-hydroxybenzoyl-CoA_TE"/>
</dbReference>
<dbReference type="GO" id="GO:0047617">
    <property type="term" value="F:fatty acyl-CoA hydrolase activity"/>
    <property type="evidence" value="ECO:0007669"/>
    <property type="project" value="TreeGrafter"/>
</dbReference>
<evidence type="ECO:0000313" key="1">
    <source>
        <dbReference type="EMBL" id="TYC58892.1"/>
    </source>
</evidence>